<keyword evidence="16" id="KW-1185">Reference proteome</keyword>
<dbReference type="Pfam" id="PF05347">
    <property type="entry name" value="Complex1_LYR"/>
    <property type="match status" value="1"/>
</dbReference>
<keyword evidence="6" id="KW-0679">Respiratory chain</keyword>
<accession>A0A834HV23</accession>
<evidence type="ECO:0000313" key="16">
    <source>
        <dbReference type="Proteomes" id="UP000625711"/>
    </source>
</evidence>
<evidence type="ECO:0000256" key="7">
    <source>
        <dbReference type="ARBA" id="ARBA00022792"/>
    </source>
</evidence>
<evidence type="ECO:0000256" key="2">
    <source>
        <dbReference type="ARBA" id="ARBA00009508"/>
    </source>
</evidence>
<comment type="similarity">
    <text evidence="2">Belongs to the complex I LYR family.</text>
</comment>
<dbReference type="PANTHER" id="PTHR12964">
    <property type="entry name" value="NADH-UBIQUINONE OXIDOREDUCTASE B14 SUBUNIT"/>
    <property type="match status" value="1"/>
</dbReference>
<evidence type="ECO:0000256" key="4">
    <source>
        <dbReference type="ARBA" id="ARBA00016386"/>
    </source>
</evidence>
<dbReference type="InterPro" id="IPR016488">
    <property type="entry name" value="NADH_Ub_cplx-1_asu_su-6"/>
</dbReference>
<keyword evidence="9" id="KW-0496">Mitochondrion</keyword>
<dbReference type="Proteomes" id="UP000625711">
    <property type="component" value="Unassembled WGS sequence"/>
</dbReference>
<dbReference type="OrthoDB" id="14535at2759"/>
<evidence type="ECO:0000313" key="15">
    <source>
        <dbReference type="EMBL" id="KAF7269312.1"/>
    </source>
</evidence>
<evidence type="ECO:0000256" key="3">
    <source>
        <dbReference type="ARBA" id="ARBA00011790"/>
    </source>
</evidence>
<reference evidence="15" key="1">
    <citation type="submission" date="2020-08" db="EMBL/GenBank/DDBJ databases">
        <title>Genome sequencing and assembly of the red palm weevil Rhynchophorus ferrugineus.</title>
        <authorList>
            <person name="Dias G.B."/>
            <person name="Bergman C.M."/>
            <person name="Manee M."/>
        </authorList>
    </citation>
    <scope>NUCLEOTIDE SEQUENCE</scope>
    <source>
        <strain evidence="15">AA-2017</strain>
        <tissue evidence="15">Whole larva</tissue>
    </source>
</reference>
<dbReference type="GO" id="GO:0045271">
    <property type="term" value="C:respiratory chain complex I"/>
    <property type="evidence" value="ECO:0007669"/>
    <property type="project" value="InterPro"/>
</dbReference>
<dbReference type="InterPro" id="IPR045299">
    <property type="entry name" value="Complex1_LYR_NDUFA6_LYRM6"/>
</dbReference>
<dbReference type="EMBL" id="JAACXV010014240">
    <property type="protein sequence ID" value="KAF7269312.1"/>
    <property type="molecule type" value="Genomic_DNA"/>
</dbReference>
<dbReference type="GO" id="GO:0005743">
    <property type="term" value="C:mitochondrial inner membrane"/>
    <property type="evidence" value="ECO:0007669"/>
    <property type="project" value="UniProtKB-SubCell"/>
</dbReference>
<keyword evidence="10" id="KW-0472">Membrane</keyword>
<evidence type="ECO:0000256" key="5">
    <source>
        <dbReference type="ARBA" id="ARBA00022448"/>
    </source>
</evidence>
<keyword evidence="5" id="KW-0813">Transport</keyword>
<comment type="function">
    <text evidence="13">Accessory subunit of the mitochondrial membrane respiratory chain NADH dehydrogenase (Complex I), that is believed to be not involved in catalysis. Required for proper complex I assembly. Complex I functions in the transfer of electrons from NADH to the respiratory chain. The immediate electron acceptor for the enzyme is believed to be ubiquinone.</text>
</comment>
<evidence type="ECO:0000256" key="12">
    <source>
        <dbReference type="ARBA" id="ARBA00032352"/>
    </source>
</evidence>
<keyword evidence="7" id="KW-0999">Mitochondrion inner membrane</keyword>
<comment type="caution">
    <text evidence="15">The sequence shown here is derived from an EMBL/GenBank/DDBJ whole genome shotgun (WGS) entry which is preliminary data.</text>
</comment>
<dbReference type="AlphaFoldDB" id="A0A834HV23"/>
<dbReference type="InterPro" id="IPR008011">
    <property type="entry name" value="Complex1_LYR_dom"/>
</dbReference>
<evidence type="ECO:0000256" key="9">
    <source>
        <dbReference type="ARBA" id="ARBA00023128"/>
    </source>
</evidence>
<feature type="domain" description="Complex 1 LYR protein" evidence="14">
    <location>
        <begin position="27"/>
        <end position="88"/>
    </location>
</feature>
<dbReference type="CDD" id="cd20266">
    <property type="entry name" value="Complex1_LYR_NDUFA6_LYRM6"/>
    <property type="match status" value="1"/>
</dbReference>
<evidence type="ECO:0000256" key="8">
    <source>
        <dbReference type="ARBA" id="ARBA00022982"/>
    </source>
</evidence>
<evidence type="ECO:0000256" key="13">
    <source>
        <dbReference type="ARBA" id="ARBA00046116"/>
    </source>
</evidence>
<comment type="subcellular location">
    <subcellularLocation>
        <location evidence="1">Mitochondrion inner membrane</location>
        <topology evidence="1">Peripheral membrane protein</topology>
        <orientation evidence="1">Matrix side</orientation>
    </subcellularLocation>
</comment>
<proteinExistence type="inferred from homology"/>
<evidence type="ECO:0000256" key="11">
    <source>
        <dbReference type="ARBA" id="ARBA00030213"/>
    </source>
</evidence>
<evidence type="ECO:0000256" key="10">
    <source>
        <dbReference type="ARBA" id="ARBA00023136"/>
    </source>
</evidence>
<keyword evidence="8" id="KW-0249">Electron transport</keyword>
<evidence type="ECO:0000259" key="14">
    <source>
        <dbReference type="Pfam" id="PF05347"/>
    </source>
</evidence>
<dbReference type="PANTHER" id="PTHR12964:SF0">
    <property type="entry name" value="NADH DEHYDROGENASE [UBIQUINONE] 1 ALPHA SUBCOMPLEX SUBUNIT 6"/>
    <property type="match status" value="1"/>
</dbReference>
<gene>
    <name evidence="15" type="ORF">GWI33_017635</name>
</gene>
<organism evidence="15 16">
    <name type="scientific">Rhynchophorus ferrugineus</name>
    <name type="common">Red palm weevil</name>
    <name type="synonym">Curculio ferrugineus</name>
    <dbReference type="NCBI Taxonomy" id="354439"/>
    <lineage>
        <taxon>Eukaryota</taxon>
        <taxon>Metazoa</taxon>
        <taxon>Ecdysozoa</taxon>
        <taxon>Arthropoda</taxon>
        <taxon>Hexapoda</taxon>
        <taxon>Insecta</taxon>
        <taxon>Pterygota</taxon>
        <taxon>Neoptera</taxon>
        <taxon>Endopterygota</taxon>
        <taxon>Coleoptera</taxon>
        <taxon>Polyphaga</taxon>
        <taxon>Cucujiformia</taxon>
        <taxon>Curculionidae</taxon>
        <taxon>Dryophthorinae</taxon>
        <taxon>Rhynchophorus</taxon>
    </lineage>
</organism>
<comment type="subunit">
    <text evidence="3">Mammalian complex I is composed of 45 different subunits.</text>
</comment>
<evidence type="ECO:0000256" key="1">
    <source>
        <dbReference type="ARBA" id="ARBA00004443"/>
    </source>
</evidence>
<name>A0A834HV23_RHYFE</name>
<evidence type="ECO:0000256" key="6">
    <source>
        <dbReference type="ARBA" id="ARBA00022660"/>
    </source>
</evidence>
<dbReference type="GO" id="GO:0006979">
    <property type="term" value="P:response to oxidative stress"/>
    <property type="evidence" value="ECO:0007669"/>
    <property type="project" value="TreeGrafter"/>
</dbReference>
<sequence>MSQKASQKIFREVRPILSLDHHEARNRVISLYKSWFRQIPYIMKNFDTEFTEKMCKNKLREEFTKYGKIKDIRVIDMLIIKGKMDLEETKQMWITGRGIARYFGDATDSKPASFLGKFIEGKN</sequence>
<protein>
    <recommendedName>
        <fullName evidence="4">NADH dehydrogenase [ubiquinone] 1 alpha subcomplex subunit 6</fullName>
    </recommendedName>
    <alternativeName>
        <fullName evidence="11">Complex I-B14</fullName>
    </alternativeName>
    <alternativeName>
        <fullName evidence="12">NADH-ubiquinone oxidoreductase B14 subunit</fullName>
    </alternativeName>
</protein>